<evidence type="ECO:0000313" key="13">
    <source>
        <dbReference type="Proteomes" id="UP000069697"/>
    </source>
</evidence>
<comment type="similarity">
    <text evidence="2">Belongs to the diacylglycerol/lipid kinase family.</text>
</comment>
<keyword evidence="10" id="KW-1208">Phospholipid metabolism</keyword>
<dbReference type="Gene3D" id="2.60.200.40">
    <property type="match status" value="1"/>
</dbReference>
<evidence type="ECO:0000256" key="6">
    <source>
        <dbReference type="ARBA" id="ARBA00022777"/>
    </source>
</evidence>
<accession>A0A124DYJ6</accession>
<dbReference type="EMBL" id="BCNV01000005">
    <property type="protein sequence ID" value="GAS84423.1"/>
    <property type="molecule type" value="Genomic_DNA"/>
</dbReference>
<evidence type="ECO:0000256" key="3">
    <source>
        <dbReference type="ARBA" id="ARBA00022516"/>
    </source>
</evidence>
<keyword evidence="6 12" id="KW-0418">Kinase</keyword>
<dbReference type="GO" id="GO:0008654">
    <property type="term" value="P:phospholipid biosynthetic process"/>
    <property type="evidence" value="ECO:0007669"/>
    <property type="project" value="UniProtKB-KW"/>
</dbReference>
<keyword evidence="4" id="KW-0808">Transferase</keyword>
<comment type="cofactor">
    <cofactor evidence="1">
        <name>Mg(2+)</name>
        <dbReference type="ChEBI" id="CHEBI:18420"/>
    </cofactor>
</comment>
<dbReference type="InterPro" id="IPR017438">
    <property type="entry name" value="ATP-NAD_kinase_N"/>
</dbReference>
<keyword evidence="3" id="KW-0444">Lipid biosynthesis</keyword>
<evidence type="ECO:0000256" key="2">
    <source>
        <dbReference type="ARBA" id="ARBA00005983"/>
    </source>
</evidence>
<dbReference type="InterPro" id="IPR016064">
    <property type="entry name" value="NAD/diacylglycerol_kinase_sf"/>
</dbReference>
<proteinExistence type="inferred from homology"/>
<dbReference type="Proteomes" id="UP000069697">
    <property type="component" value="Unassembled WGS sequence"/>
</dbReference>
<dbReference type="NCBIfam" id="TIGR00147">
    <property type="entry name" value="YegS/Rv2252/BmrU family lipid kinase"/>
    <property type="match status" value="1"/>
</dbReference>
<dbReference type="RefSeq" id="WP_062836815.1">
    <property type="nucleotide sequence ID" value="NZ_BCNV01000005.1"/>
</dbReference>
<keyword evidence="7" id="KW-0067">ATP-binding</keyword>
<dbReference type="InterPro" id="IPR001206">
    <property type="entry name" value="Diacylglycerol_kinase_cat_dom"/>
</dbReference>
<protein>
    <submittedName>
        <fullName evidence="12">Diacylglycerol kinase catalytic subunit</fullName>
    </submittedName>
</protein>
<dbReference type="PROSITE" id="PS50146">
    <property type="entry name" value="DAGK"/>
    <property type="match status" value="1"/>
</dbReference>
<dbReference type="PANTHER" id="PTHR12358">
    <property type="entry name" value="SPHINGOSINE KINASE"/>
    <property type="match status" value="1"/>
</dbReference>
<evidence type="ECO:0000256" key="1">
    <source>
        <dbReference type="ARBA" id="ARBA00001946"/>
    </source>
</evidence>
<keyword evidence="5" id="KW-0547">Nucleotide-binding</keyword>
<evidence type="ECO:0000256" key="10">
    <source>
        <dbReference type="ARBA" id="ARBA00023264"/>
    </source>
</evidence>
<feature type="domain" description="DAGKc" evidence="11">
    <location>
        <begin position="1"/>
        <end position="132"/>
    </location>
</feature>
<reference evidence="12 13" key="1">
    <citation type="journal article" date="2016" name="Genome Announc.">
        <title>Draft Genome Sequence of Paenibacillus amylolyticus Heshi-A3, Isolated from Fermented Rice Bran in a Japanese Fermented Seafood Dish.</title>
        <authorList>
            <person name="Akuzawa S."/>
            <person name="Nagaoka J."/>
            <person name="Kanekatsu M."/>
            <person name="Kubota E."/>
            <person name="Ohtake R."/>
            <person name="Suzuki T."/>
            <person name="Kanesaki Y."/>
        </authorList>
    </citation>
    <scope>NUCLEOTIDE SEQUENCE [LARGE SCALE GENOMIC DNA]</scope>
    <source>
        <strain evidence="12 13">Heshi-A3</strain>
    </source>
</reference>
<reference evidence="13" key="2">
    <citation type="submission" date="2016-01" db="EMBL/GenBank/DDBJ databases">
        <title>Draft Genome Sequence of Paenibacillus amylolyticus Heshi-A3 that Was Isolated from Fermented Rice Bran with Aging Salted Mackerel, Which Was Named Heshiko as Traditional Fermented Seafood in Japan.</title>
        <authorList>
            <person name="Akuzawa S."/>
            <person name="Nakagawa J."/>
            <person name="Kanekatsu T."/>
            <person name="Kubota E."/>
            <person name="Ohtake R."/>
            <person name="Suzuki T."/>
            <person name="Kanesaki Y."/>
        </authorList>
    </citation>
    <scope>NUCLEOTIDE SEQUENCE [LARGE SCALE GENOMIC DNA]</scope>
    <source>
        <strain evidence="13">Heshi-A3</strain>
    </source>
</reference>
<name>A0A124DYJ6_PAEAM</name>
<dbReference type="SUPFAM" id="SSF111331">
    <property type="entry name" value="NAD kinase/diacylglycerol kinase-like"/>
    <property type="match status" value="1"/>
</dbReference>
<dbReference type="Pfam" id="PF19279">
    <property type="entry name" value="YegS_C"/>
    <property type="match status" value="1"/>
</dbReference>
<comment type="caution">
    <text evidence="12">The sequence shown here is derived from an EMBL/GenBank/DDBJ whole genome shotgun (WGS) entry which is preliminary data.</text>
</comment>
<dbReference type="InterPro" id="IPR005218">
    <property type="entry name" value="Diacylglycerol/lipid_kinase"/>
</dbReference>
<dbReference type="GO" id="GO:0004143">
    <property type="term" value="F:ATP-dependent diacylglycerol kinase activity"/>
    <property type="evidence" value="ECO:0007669"/>
    <property type="project" value="TreeGrafter"/>
</dbReference>
<evidence type="ECO:0000256" key="7">
    <source>
        <dbReference type="ARBA" id="ARBA00022840"/>
    </source>
</evidence>
<keyword evidence="9" id="KW-0594">Phospholipid biosynthesis</keyword>
<evidence type="ECO:0000256" key="4">
    <source>
        <dbReference type="ARBA" id="ARBA00022679"/>
    </source>
</evidence>
<dbReference type="PANTHER" id="PTHR12358:SF107">
    <property type="entry name" value="LIPID KINASE BMRU-RELATED"/>
    <property type="match status" value="1"/>
</dbReference>
<dbReference type="GO" id="GO:0005524">
    <property type="term" value="F:ATP binding"/>
    <property type="evidence" value="ECO:0007669"/>
    <property type="project" value="UniProtKB-KW"/>
</dbReference>
<dbReference type="Gene3D" id="3.40.50.10330">
    <property type="entry name" value="Probable inorganic polyphosphate/atp-NAD kinase, domain 1"/>
    <property type="match status" value="1"/>
</dbReference>
<evidence type="ECO:0000256" key="5">
    <source>
        <dbReference type="ARBA" id="ARBA00022741"/>
    </source>
</evidence>
<dbReference type="InterPro" id="IPR045540">
    <property type="entry name" value="YegS/DAGK_C"/>
</dbReference>
<gene>
    <name evidence="12" type="ORF">PAHA3_4526</name>
</gene>
<sequence length="298" mass="32219">MEFNKALLIHHHHSGKANRENTVGMVAGVLAPAVHELVIVRTDEPGEGEKLCRERGEQFDVVFILGGDGTVHECVNGLADLQHPPLIGVLPGGTCNDFARSLGLSPDAETAAQEILAGRVISIDVGRANDRVFTNFFGIGLISDASQNINENLKGALGKLSYFISTLQTISHTEPFRYQLEADGKEIEGEAVMIYAANGRFLGTNALPFAPDALQDGELDVLIIHETGIPLLREILSHKPEGDWQPQSESISYFKASALKVKTDTPMSADTDGELYMKTPAELSVLTGHLKFLTGEGY</sequence>
<dbReference type="GO" id="GO:0005886">
    <property type="term" value="C:plasma membrane"/>
    <property type="evidence" value="ECO:0007669"/>
    <property type="project" value="TreeGrafter"/>
</dbReference>
<dbReference type="Pfam" id="PF00781">
    <property type="entry name" value="DAGK_cat"/>
    <property type="match status" value="1"/>
</dbReference>
<evidence type="ECO:0000256" key="9">
    <source>
        <dbReference type="ARBA" id="ARBA00023209"/>
    </source>
</evidence>
<organism evidence="12 13">
    <name type="scientific">Paenibacillus amylolyticus</name>
    <dbReference type="NCBI Taxonomy" id="1451"/>
    <lineage>
        <taxon>Bacteria</taxon>
        <taxon>Bacillati</taxon>
        <taxon>Bacillota</taxon>
        <taxon>Bacilli</taxon>
        <taxon>Bacillales</taxon>
        <taxon>Paenibacillaceae</taxon>
        <taxon>Paenibacillus</taxon>
    </lineage>
</organism>
<dbReference type="SMART" id="SM00046">
    <property type="entry name" value="DAGKc"/>
    <property type="match status" value="1"/>
</dbReference>
<evidence type="ECO:0000313" key="12">
    <source>
        <dbReference type="EMBL" id="GAS84423.1"/>
    </source>
</evidence>
<keyword evidence="8" id="KW-0443">Lipid metabolism</keyword>
<evidence type="ECO:0000259" key="11">
    <source>
        <dbReference type="PROSITE" id="PS50146"/>
    </source>
</evidence>
<evidence type="ECO:0000256" key="8">
    <source>
        <dbReference type="ARBA" id="ARBA00023098"/>
    </source>
</evidence>
<dbReference type="InterPro" id="IPR050187">
    <property type="entry name" value="Lipid_Phosphate_FormReg"/>
</dbReference>
<dbReference type="AlphaFoldDB" id="A0A124DYJ6"/>